<evidence type="ECO:0000313" key="2">
    <source>
        <dbReference type="EMBL" id="CAF4916359.1"/>
    </source>
</evidence>
<dbReference type="EMBL" id="CAJOBP010081483">
    <property type="protein sequence ID" value="CAF4916359.1"/>
    <property type="molecule type" value="Genomic_DNA"/>
</dbReference>
<protein>
    <submittedName>
        <fullName evidence="2">Uncharacterized protein</fullName>
    </submittedName>
</protein>
<keyword evidence="1" id="KW-0175">Coiled coil</keyword>
<sequence length="80" mass="9852">DQNQNQTSEHEQSLQEEIQRLRRDLGLELYRKQDAEKKARSFEDKLRHEQTELQKIQYDYTKTRHDFKTLQVKYDALQLE</sequence>
<dbReference type="AlphaFoldDB" id="A0A821VY90"/>
<organism evidence="2 4">
    <name type="scientific">Rotaria socialis</name>
    <dbReference type="NCBI Taxonomy" id="392032"/>
    <lineage>
        <taxon>Eukaryota</taxon>
        <taxon>Metazoa</taxon>
        <taxon>Spiralia</taxon>
        <taxon>Gnathifera</taxon>
        <taxon>Rotifera</taxon>
        <taxon>Eurotatoria</taxon>
        <taxon>Bdelloidea</taxon>
        <taxon>Philodinida</taxon>
        <taxon>Philodinidae</taxon>
        <taxon>Rotaria</taxon>
    </lineage>
</organism>
<keyword evidence="4" id="KW-1185">Reference proteome</keyword>
<evidence type="ECO:0000313" key="3">
    <source>
        <dbReference type="EMBL" id="CAF4979771.1"/>
    </source>
</evidence>
<evidence type="ECO:0000313" key="4">
    <source>
        <dbReference type="Proteomes" id="UP000663873"/>
    </source>
</evidence>
<feature type="non-terminal residue" evidence="2">
    <location>
        <position position="1"/>
    </location>
</feature>
<dbReference type="EMBL" id="CAJOBP010102411">
    <property type="protein sequence ID" value="CAF4979771.1"/>
    <property type="molecule type" value="Genomic_DNA"/>
</dbReference>
<feature type="non-terminal residue" evidence="2">
    <location>
        <position position="80"/>
    </location>
</feature>
<dbReference type="Proteomes" id="UP000663873">
    <property type="component" value="Unassembled WGS sequence"/>
</dbReference>
<evidence type="ECO:0000256" key="1">
    <source>
        <dbReference type="SAM" id="Coils"/>
    </source>
</evidence>
<feature type="coiled-coil region" evidence="1">
    <location>
        <begin position="4"/>
        <end position="52"/>
    </location>
</feature>
<gene>
    <name evidence="2" type="ORF">UJA718_LOCUS46206</name>
    <name evidence="3" type="ORF">UJA718_LOCUS49239</name>
</gene>
<proteinExistence type="predicted"/>
<reference evidence="2" key="1">
    <citation type="submission" date="2021-02" db="EMBL/GenBank/DDBJ databases">
        <authorList>
            <person name="Nowell W R."/>
        </authorList>
    </citation>
    <scope>NUCLEOTIDE SEQUENCE</scope>
</reference>
<name>A0A821VY90_9BILA</name>
<comment type="caution">
    <text evidence="2">The sequence shown here is derived from an EMBL/GenBank/DDBJ whole genome shotgun (WGS) entry which is preliminary data.</text>
</comment>
<accession>A0A821VY90</accession>